<evidence type="ECO:0000313" key="7">
    <source>
        <dbReference type="EMBL" id="SHN66005.1"/>
    </source>
</evidence>
<protein>
    <submittedName>
        <fullName evidence="7">Transcriptional regulator, TetR family</fullName>
    </submittedName>
</protein>
<evidence type="ECO:0000256" key="3">
    <source>
        <dbReference type="ARBA" id="ARBA00023163"/>
    </source>
</evidence>
<dbReference type="InterPro" id="IPR023772">
    <property type="entry name" value="DNA-bd_HTH_TetR-type_CS"/>
</dbReference>
<accession>A0A1M7T5M7</accession>
<keyword evidence="1" id="KW-0805">Transcription regulation</keyword>
<evidence type="ECO:0000313" key="8">
    <source>
        <dbReference type="Proteomes" id="UP000184066"/>
    </source>
</evidence>
<dbReference type="InterPro" id="IPR050109">
    <property type="entry name" value="HTH-type_TetR-like_transc_reg"/>
</dbReference>
<feature type="domain" description="HTH tetR-type" evidence="6">
    <location>
        <begin position="10"/>
        <end position="70"/>
    </location>
</feature>
<evidence type="ECO:0000256" key="4">
    <source>
        <dbReference type="PROSITE-ProRule" id="PRU00335"/>
    </source>
</evidence>
<dbReference type="PANTHER" id="PTHR30055">
    <property type="entry name" value="HTH-TYPE TRANSCRIPTIONAL REGULATOR RUTR"/>
    <property type="match status" value="1"/>
</dbReference>
<feature type="region of interest" description="Disordered" evidence="5">
    <location>
        <begin position="195"/>
        <end position="221"/>
    </location>
</feature>
<name>A0A1M7T5M7_9RHOB</name>
<evidence type="ECO:0000256" key="2">
    <source>
        <dbReference type="ARBA" id="ARBA00023125"/>
    </source>
</evidence>
<dbReference type="SUPFAM" id="SSF46689">
    <property type="entry name" value="Homeodomain-like"/>
    <property type="match status" value="1"/>
</dbReference>
<dbReference type="PRINTS" id="PR00455">
    <property type="entry name" value="HTHTETR"/>
</dbReference>
<evidence type="ECO:0000256" key="5">
    <source>
        <dbReference type="SAM" id="MobiDB-lite"/>
    </source>
</evidence>
<dbReference type="InterPro" id="IPR036271">
    <property type="entry name" value="Tet_transcr_reg_TetR-rel_C_sf"/>
</dbReference>
<keyword evidence="3" id="KW-0804">Transcription</keyword>
<dbReference type="InterPro" id="IPR009057">
    <property type="entry name" value="Homeodomain-like_sf"/>
</dbReference>
<dbReference type="PROSITE" id="PS50977">
    <property type="entry name" value="HTH_TETR_2"/>
    <property type="match status" value="1"/>
</dbReference>
<reference evidence="7 8" key="1">
    <citation type="submission" date="2016-12" db="EMBL/GenBank/DDBJ databases">
        <authorList>
            <person name="Song W.-J."/>
            <person name="Kurnit D.M."/>
        </authorList>
    </citation>
    <scope>NUCLEOTIDE SEQUENCE [LARGE SCALE GENOMIC DNA]</scope>
    <source>
        <strain evidence="7 8">CGMCC 1.10808</strain>
    </source>
</reference>
<evidence type="ECO:0000259" key="6">
    <source>
        <dbReference type="PROSITE" id="PS50977"/>
    </source>
</evidence>
<dbReference type="InterPro" id="IPR001647">
    <property type="entry name" value="HTH_TetR"/>
</dbReference>
<dbReference type="PROSITE" id="PS01081">
    <property type="entry name" value="HTH_TETR_1"/>
    <property type="match status" value="1"/>
</dbReference>
<organism evidence="7 8">
    <name type="scientific">Oceanicella actignis</name>
    <dbReference type="NCBI Taxonomy" id="1189325"/>
    <lineage>
        <taxon>Bacteria</taxon>
        <taxon>Pseudomonadati</taxon>
        <taxon>Pseudomonadota</taxon>
        <taxon>Alphaproteobacteria</taxon>
        <taxon>Rhodobacterales</taxon>
        <taxon>Paracoccaceae</taxon>
        <taxon>Oceanicella</taxon>
    </lineage>
</organism>
<dbReference type="EMBL" id="FRDL01000004">
    <property type="protein sequence ID" value="SHN66005.1"/>
    <property type="molecule type" value="Genomic_DNA"/>
</dbReference>
<dbReference type="Gene3D" id="1.10.357.10">
    <property type="entry name" value="Tetracycline Repressor, domain 2"/>
    <property type="match status" value="1"/>
</dbReference>
<sequence>MARRIGSSGAQTADSLAKAALRLFARHGYAAVSMRMIAREVGVQPGALYNHVGSKQDLLRDLMIGHMTEAMKAFRAQPLPEDPAAALEAFTRFHVRFHIDRADAVFISYMELRSLEPENFRAVERLRQEYEGILRGILERGARAGVMHAPDPPVAARAIISMLTGVTHWFREGGRLTARQIEDIYTDMVARSVSARPAADGASAPDDTPKDTERTACSTQA</sequence>
<dbReference type="Pfam" id="PF17932">
    <property type="entry name" value="TetR_C_24"/>
    <property type="match status" value="1"/>
</dbReference>
<dbReference type="AlphaFoldDB" id="A0A1M7T5M7"/>
<dbReference type="Pfam" id="PF00440">
    <property type="entry name" value="TetR_N"/>
    <property type="match status" value="1"/>
</dbReference>
<keyword evidence="8" id="KW-1185">Reference proteome</keyword>
<dbReference type="OrthoDB" id="9814200at2"/>
<dbReference type="RefSeq" id="WP_072747150.1">
    <property type="nucleotide sequence ID" value="NZ_FOHL01000004.1"/>
</dbReference>
<dbReference type="STRING" id="1189325.SAMN04488119_104197"/>
<gene>
    <name evidence="7" type="ORF">SAMN05216200_104197</name>
</gene>
<dbReference type="GO" id="GO:0003700">
    <property type="term" value="F:DNA-binding transcription factor activity"/>
    <property type="evidence" value="ECO:0007669"/>
    <property type="project" value="TreeGrafter"/>
</dbReference>
<dbReference type="SUPFAM" id="SSF48498">
    <property type="entry name" value="Tetracyclin repressor-like, C-terminal domain"/>
    <property type="match status" value="1"/>
</dbReference>
<dbReference type="PANTHER" id="PTHR30055:SF234">
    <property type="entry name" value="HTH-TYPE TRANSCRIPTIONAL REGULATOR BETI"/>
    <property type="match status" value="1"/>
</dbReference>
<dbReference type="InterPro" id="IPR041490">
    <property type="entry name" value="KstR2_TetR_C"/>
</dbReference>
<feature type="DNA-binding region" description="H-T-H motif" evidence="4">
    <location>
        <begin position="33"/>
        <end position="52"/>
    </location>
</feature>
<evidence type="ECO:0000256" key="1">
    <source>
        <dbReference type="ARBA" id="ARBA00023015"/>
    </source>
</evidence>
<dbReference type="Proteomes" id="UP000184066">
    <property type="component" value="Unassembled WGS sequence"/>
</dbReference>
<dbReference type="GO" id="GO:0000976">
    <property type="term" value="F:transcription cis-regulatory region binding"/>
    <property type="evidence" value="ECO:0007669"/>
    <property type="project" value="TreeGrafter"/>
</dbReference>
<proteinExistence type="predicted"/>
<keyword evidence="2 4" id="KW-0238">DNA-binding</keyword>